<feature type="DNA-binding region" description="Fork-head" evidence="7">
    <location>
        <begin position="267"/>
        <end position="363"/>
    </location>
</feature>
<dbReference type="InterPro" id="IPR030456">
    <property type="entry name" value="TF_fork_head_CS_2"/>
</dbReference>
<dbReference type="FunFam" id="1.10.10.10:FF:000122">
    <property type="entry name" value="Forkhead box protein N1"/>
    <property type="match status" value="1"/>
</dbReference>
<dbReference type="SUPFAM" id="SSF46785">
    <property type="entry name" value="Winged helix' DNA-binding domain"/>
    <property type="match status" value="1"/>
</dbReference>
<evidence type="ECO:0000256" key="1">
    <source>
        <dbReference type="ARBA" id="ARBA00004123"/>
    </source>
</evidence>
<keyword evidence="4 7" id="KW-0238">DNA-binding</keyword>
<dbReference type="InterPro" id="IPR001766">
    <property type="entry name" value="Fork_head_dom"/>
</dbReference>
<evidence type="ECO:0000256" key="3">
    <source>
        <dbReference type="ARBA" id="ARBA00023015"/>
    </source>
</evidence>
<feature type="domain" description="Fork-head" evidence="9">
    <location>
        <begin position="267"/>
        <end position="363"/>
    </location>
</feature>
<keyword evidence="3" id="KW-0805">Transcription regulation</keyword>
<dbReference type="OrthoDB" id="10070006at2759"/>
<dbReference type="PANTHER" id="PTHR46721">
    <property type="entry name" value="FORKHEAD BOX PROTEIN N1"/>
    <property type="match status" value="1"/>
</dbReference>
<evidence type="ECO:0000256" key="5">
    <source>
        <dbReference type="ARBA" id="ARBA00023163"/>
    </source>
</evidence>
<dbReference type="Proteomes" id="UP000606274">
    <property type="component" value="Unassembled WGS sequence"/>
</dbReference>
<evidence type="ECO:0000313" key="11">
    <source>
        <dbReference type="Proteomes" id="UP000606274"/>
    </source>
</evidence>
<reference evidence="10" key="1">
    <citation type="submission" date="2020-08" db="EMBL/GenBank/DDBJ databases">
        <title>Chromosome-level assembly of Southern catfish (Silurus meridionalis) provides insights into visual adaptation to the nocturnal and benthic lifestyles.</title>
        <authorList>
            <person name="Zhang Y."/>
            <person name="Wang D."/>
            <person name="Peng Z."/>
        </authorList>
    </citation>
    <scope>NUCLEOTIDE SEQUENCE</scope>
    <source>
        <strain evidence="10">SWU-2019-XX</strain>
        <tissue evidence="10">Muscle</tissue>
    </source>
</reference>
<dbReference type="PANTHER" id="PTHR46721:SF3">
    <property type="entry name" value="FORKHEAD BOX N1"/>
    <property type="match status" value="1"/>
</dbReference>
<proteinExistence type="predicted"/>
<organism evidence="10 11">
    <name type="scientific">Silurus meridionalis</name>
    <name type="common">Southern catfish</name>
    <name type="synonym">Silurus soldatovi meridionalis</name>
    <dbReference type="NCBI Taxonomy" id="175797"/>
    <lineage>
        <taxon>Eukaryota</taxon>
        <taxon>Metazoa</taxon>
        <taxon>Chordata</taxon>
        <taxon>Craniata</taxon>
        <taxon>Vertebrata</taxon>
        <taxon>Euteleostomi</taxon>
        <taxon>Actinopterygii</taxon>
        <taxon>Neopterygii</taxon>
        <taxon>Teleostei</taxon>
        <taxon>Ostariophysi</taxon>
        <taxon>Siluriformes</taxon>
        <taxon>Siluridae</taxon>
        <taxon>Silurus</taxon>
    </lineage>
</organism>
<dbReference type="AlphaFoldDB" id="A0A8T0B3V3"/>
<keyword evidence="6 7" id="KW-0539">Nucleus</keyword>
<feature type="region of interest" description="Disordered" evidence="8">
    <location>
        <begin position="78"/>
        <end position="99"/>
    </location>
</feature>
<evidence type="ECO:0000256" key="4">
    <source>
        <dbReference type="ARBA" id="ARBA00023125"/>
    </source>
</evidence>
<evidence type="ECO:0000256" key="8">
    <source>
        <dbReference type="SAM" id="MobiDB-lite"/>
    </source>
</evidence>
<comment type="caution">
    <text evidence="10">The sequence shown here is derived from an EMBL/GenBank/DDBJ whole genome shotgun (WGS) entry which is preliminary data.</text>
</comment>
<keyword evidence="5" id="KW-0804">Transcription</keyword>
<dbReference type="Pfam" id="PF00250">
    <property type="entry name" value="Forkhead"/>
    <property type="match status" value="1"/>
</dbReference>
<dbReference type="InterPro" id="IPR047401">
    <property type="entry name" value="FH_FOXN1"/>
</dbReference>
<dbReference type="Gene3D" id="1.10.10.10">
    <property type="entry name" value="Winged helix-like DNA-binding domain superfamily/Winged helix DNA-binding domain"/>
    <property type="match status" value="1"/>
</dbReference>
<keyword evidence="11" id="KW-1185">Reference proteome</keyword>
<accession>A0A8T0B3V3</accession>
<dbReference type="SMART" id="SM00339">
    <property type="entry name" value="FH"/>
    <property type="match status" value="1"/>
</dbReference>
<dbReference type="PRINTS" id="PR00053">
    <property type="entry name" value="FORKHEAD"/>
</dbReference>
<gene>
    <name evidence="10" type="ORF">HF521_003163</name>
</gene>
<feature type="region of interest" description="Disordered" evidence="8">
    <location>
        <begin position="197"/>
        <end position="216"/>
    </location>
</feature>
<dbReference type="InterPro" id="IPR036390">
    <property type="entry name" value="WH_DNA-bd_sf"/>
</dbReference>
<evidence type="ECO:0000256" key="7">
    <source>
        <dbReference type="PROSITE-ProRule" id="PRU00089"/>
    </source>
</evidence>
<sequence length="615" mass="68211">MEQDLRRVFDRYKAVTVSEQRHHFQELTCGHVSYLLCDQDCSLWKQMSSNSEPFSPAVSSSPPKSIQAALLESPSLQMPLSQCGKSSSTESSVTSSQRDSVLYRLKSGPAERFRRHSVDGSCVDLESDSSKGKRFHPYGRQYSDGEVTGSSLYCCLKESKLPESLTQANTDIADLQEQNGWTSFSTSVQSSMFMGAEESTDQMQNKPEDPPSYSLSTHNAYSTLSPMHQQFLGEYSTGGLEVGSRYSYQSLSPQNSRDGSVQPQYPKPIYSYSILIFMALRNSRTGSLPVSEIYSFMTEHFPYFKTAPDGWKNSIRHNLSLNKCFEKVENKKGNSSRKGCLWALNPAKVEKMQEELQKWKRKDPVTVRRSMARPELLDHLLGDRPGKQRSHSAQLNNHTHSQFSRVSLPPPYSPTTHQRRPYYSYYSLPSQPVCQQLPYLPSSPPAFSFYPSIPQQPSTQMPPRTGSVDSPLPAHTPPCYSAALQSSHSTVGSMQELLMEGELSNDIDMLNPSLMDLQLHGCLWEELRNDSLTSDPLTLMDMSTTSDQLSPDHVGDCGKGCGSGSAEVNTAGSEAALQASVSDLYITGLCSSDFTSAESMPGLHSTMTNTPIALL</sequence>
<feature type="compositionally biased region" description="Low complexity" evidence="8">
    <location>
        <begin position="86"/>
        <end position="96"/>
    </location>
</feature>
<feature type="compositionally biased region" description="Polar residues" evidence="8">
    <location>
        <begin position="391"/>
        <end position="405"/>
    </location>
</feature>
<feature type="region of interest" description="Disordered" evidence="8">
    <location>
        <begin position="381"/>
        <end position="416"/>
    </location>
</feature>
<dbReference type="CDD" id="cd20056">
    <property type="entry name" value="FH_FOXN1"/>
    <property type="match status" value="1"/>
</dbReference>
<keyword evidence="2" id="KW-0217">Developmental protein</keyword>
<dbReference type="EMBL" id="JABFDY010000012">
    <property type="protein sequence ID" value="KAF7700205.1"/>
    <property type="molecule type" value="Genomic_DNA"/>
</dbReference>
<dbReference type="PROSITE" id="PS00658">
    <property type="entry name" value="FORK_HEAD_2"/>
    <property type="match status" value="1"/>
</dbReference>
<dbReference type="PROSITE" id="PS50039">
    <property type="entry name" value="FORK_HEAD_3"/>
    <property type="match status" value="1"/>
</dbReference>
<dbReference type="GO" id="GO:0005634">
    <property type="term" value="C:nucleus"/>
    <property type="evidence" value="ECO:0007669"/>
    <property type="project" value="UniProtKB-SubCell"/>
</dbReference>
<dbReference type="InterPro" id="IPR036388">
    <property type="entry name" value="WH-like_DNA-bd_sf"/>
</dbReference>
<comment type="subcellular location">
    <subcellularLocation>
        <location evidence="1 7">Nucleus</location>
    </subcellularLocation>
</comment>
<dbReference type="GO" id="GO:0000981">
    <property type="term" value="F:DNA-binding transcription factor activity, RNA polymerase II-specific"/>
    <property type="evidence" value="ECO:0007669"/>
    <property type="project" value="TreeGrafter"/>
</dbReference>
<name>A0A8T0B3V3_SILME</name>
<dbReference type="InterPro" id="IPR049624">
    <property type="entry name" value="FOXN1_4"/>
</dbReference>
<evidence type="ECO:0000256" key="6">
    <source>
        <dbReference type="ARBA" id="ARBA00023242"/>
    </source>
</evidence>
<evidence type="ECO:0000256" key="2">
    <source>
        <dbReference type="ARBA" id="ARBA00022473"/>
    </source>
</evidence>
<protein>
    <recommendedName>
        <fullName evidence="9">Fork-head domain-containing protein</fullName>
    </recommendedName>
</protein>
<evidence type="ECO:0000313" key="10">
    <source>
        <dbReference type="EMBL" id="KAF7700205.1"/>
    </source>
</evidence>
<evidence type="ECO:0000259" key="9">
    <source>
        <dbReference type="PROSITE" id="PS50039"/>
    </source>
</evidence>
<dbReference type="GO" id="GO:0000976">
    <property type="term" value="F:transcription cis-regulatory region binding"/>
    <property type="evidence" value="ECO:0007669"/>
    <property type="project" value="TreeGrafter"/>
</dbReference>